<dbReference type="AlphaFoldDB" id="A0A2T7PTX7"/>
<reference evidence="13 14" key="1">
    <citation type="submission" date="2018-04" db="EMBL/GenBank/DDBJ databases">
        <title>The genome of golden apple snail Pomacea canaliculata provides insight into stress tolerance and invasive adaptation.</title>
        <authorList>
            <person name="Liu C."/>
            <person name="Liu B."/>
            <person name="Ren Y."/>
            <person name="Zhang Y."/>
            <person name="Wang H."/>
            <person name="Li S."/>
            <person name="Jiang F."/>
            <person name="Yin L."/>
            <person name="Zhang G."/>
            <person name="Qian W."/>
            <person name="Fan W."/>
        </authorList>
    </citation>
    <scope>NUCLEOTIDE SEQUENCE [LARGE SCALE GENOMIC DNA]</scope>
    <source>
        <strain evidence="13">SZHN2017</strain>
        <tissue evidence="13">Muscle</tissue>
    </source>
</reference>
<dbReference type="PANTHER" id="PTHR11705:SF91">
    <property type="entry name" value="FI01817P-RELATED"/>
    <property type="match status" value="1"/>
</dbReference>
<keyword evidence="5" id="KW-0479">Metal-binding</keyword>
<keyword evidence="4" id="KW-0645">Protease</keyword>
<comment type="caution">
    <text evidence="13">The sequence shown here is derived from an EMBL/GenBank/DDBJ whole genome shotgun (WGS) entry which is preliminary data.</text>
</comment>
<dbReference type="PROSITE" id="PS00132">
    <property type="entry name" value="CARBOXYPEPT_ZN_1"/>
    <property type="match status" value="1"/>
</dbReference>
<dbReference type="Pfam" id="PF00246">
    <property type="entry name" value="Peptidase_M14"/>
    <property type="match status" value="1"/>
</dbReference>
<dbReference type="PANTHER" id="PTHR11705">
    <property type="entry name" value="PROTEASE FAMILY M14 CARBOXYPEPTIDASE A,B"/>
    <property type="match status" value="1"/>
</dbReference>
<dbReference type="Gene3D" id="3.30.70.340">
    <property type="entry name" value="Metallocarboxypeptidase-like"/>
    <property type="match status" value="1"/>
</dbReference>
<evidence type="ECO:0000256" key="6">
    <source>
        <dbReference type="ARBA" id="ARBA00022729"/>
    </source>
</evidence>
<dbReference type="EMBL" id="PZQS01000002">
    <property type="protein sequence ID" value="PVD36883.1"/>
    <property type="molecule type" value="Genomic_DNA"/>
</dbReference>
<evidence type="ECO:0000256" key="8">
    <source>
        <dbReference type="ARBA" id="ARBA00022833"/>
    </source>
</evidence>
<keyword evidence="9" id="KW-0482">Metalloprotease</keyword>
<feature type="active site" description="Proton donor/acceptor" evidence="11">
    <location>
        <position position="505"/>
    </location>
</feature>
<dbReference type="GO" id="GO:0004181">
    <property type="term" value="F:metallocarboxypeptidase activity"/>
    <property type="evidence" value="ECO:0007669"/>
    <property type="project" value="InterPro"/>
</dbReference>
<keyword evidence="8" id="KW-0862">Zinc</keyword>
<dbReference type="Pfam" id="PF02244">
    <property type="entry name" value="Propep_M14"/>
    <property type="match status" value="1"/>
</dbReference>
<dbReference type="Proteomes" id="UP000245119">
    <property type="component" value="Linkage Group LG2"/>
</dbReference>
<comment type="similarity">
    <text evidence="2 11">Belongs to the peptidase M14 family.</text>
</comment>
<comment type="cofactor">
    <cofactor evidence="1">
        <name>Zn(2+)</name>
        <dbReference type="ChEBI" id="CHEBI:29105"/>
    </cofactor>
</comment>
<name>A0A2T7PTX7_POMCA</name>
<dbReference type="InterPro" id="IPR003146">
    <property type="entry name" value="M14A_act_pep"/>
</dbReference>
<evidence type="ECO:0000256" key="3">
    <source>
        <dbReference type="ARBA" id="ARBA00022645"/>
    </source>
</evidence>
<dbReference type="InterPro" id="IPR036990">
    <property type="entry name" value="M14A-like_propep"/>
</dbReference>
<accession>A0A2T7PTX7</accession>
<gene>
    <name evidence="13" type="ORF">C0Q70_03873</name>
</gene>
<evidence type="ECO:0000256" key="10">
    <source>
        <dbReference type="ARBA" id="ARBA00023157"/>
    </source>
</evidence>
<dbReference type="PROSITE" id="PS52035">
    <property type="entry name" value="PEPTIDASE_M14"/>
    <property type="match status" value="1"/>
</dbReference>
<dbReference type="OrthoDB" id="3626597at2759"/>
<evidence type="ECO:0000256" key="7">
    <source>
        <dbReference type="ARBA" id="ARBA00022801"/>
    </source>
</evidence>
<evidence type="ECO:0000256" key="2">
    <source>
        <dbReference type="ARBA" id="ARBA00005988"/>
    </source>
</evidence>
<dbReference type="InterPro" id="IPR000834">
    <property type="entry name" value="Peptidase_M14"/>
</dbReference>
<dbReference type="SMART" id="SM00631">
    <property type="entry name" value="Zn_pept"/>
    <property type="match status" value="1"/>
</dbReference>
<dbReference type="GO" id="GO:0005615">
    <property type="term" value="C:extracellular space"/>
    <property type="evidence" value="ECO:0007669"/>
    <property type="project" value="TreeGrafter"/>
</dbReference>
<evidence type="ECO:0000256" key="11">
    <source>
        <dbReference type="PROSITE-ProRule" id="PRU01379"/>
    </source>
</evidence>
<evidence type="ECO:0000256" key="1">
    <source>
        <dbReference type="ARBA" id="ARBA00001947"/>
    </source>
</evidence>
<dbReference type="SUPFAM" id="SSF53187">
    <property type="entry name" value="Zn-dependent exopeptidases"/>
    <property type="match status" value="1"/>
</dbReference>
<sequence>MATNSSQSSLVQLHVIGRGDSASKEQRRPRADADFKHYTGNARTAPPGDDCACVHNLHFPRRLDRHCGQKLAEKAWSGYCKSPTKDANGQAERPVLKAFSSTHSSVISNMRTTVLFLLLTLGLASGRDGEGYRGHQVLSVRAQTPNQVELLKELMDKHDEIIFLTLPSSVKQTEFVVPPNLIQEVTSALREADITIELLFADAQKEIERSLAENERNRLYARSVYNSPHHDIPPLIPCTIPTVVAIINNFAQAYKDLAQVHSLPYKTFEDKTVYYLTVTGKTNSAGTKPVIIVETLLHAREWITTAAAIYTIDNLLKNYEAGDAKAVQALDNFTWIFLVVANPDGYEYTFTANNRLWRKNRKRVTTNCYGVDLNRNFDVQFGGVGSSSACSSETYHGQHAFSEQETLNIRHLVETHYNNLISYLSVHSYSQLLLKPWGYTTSASVVPPNINELNRVGTIVNAELSSHGATHTFGTAAGVLGYAAAGCAEDWALTHKPGIYAYCYELRPRTSAAGGFIVAASQIPYVGAEVYHSFLALAAAILPK</sequence>
<proteinExistence type="inferred from homology"/>
<dbReference type="GO" id="GO:0006508">
    <property type="term" value="P:proteolysis"/>
    <property type="evidence" value="ECO:0007669"/>
    <property type="project" value="UniProtKB-KW"/>
</dbReference>
<keyword evidence="14" id="KW-1185">Reference proteome</keyword>
<dbReference type="SUPFAM" id="SSF54897">
    <property type="entry name" value="Protease propeptides/inhibitors"/>
    <property type="match status" value="1"/>
</dbReference>
<evidence type="ECO:0000256" key="5">
    <source>
        <dbReference type="ARBA" id="ARBA00022723"/>
    </source>
</evidence>
<evidence type="ECO:0000259" key="12">
    <source>
        <dbReference type="PROSITE" id="PS52035"/>
    </source>
</evidence>
<evidence type="ECO:0000256" key="9">
    <source>
        <dbReference type="ARBA" id="ARBA00023049"/>
    </source>
</evidence>
<dbReference type="InterPro" id="IPR057246">
    <property type="entry name" value="CARBOXYPEPT_ZN_1"/>
</dbReference>
<dbReference type="Gene3D" id="3.40.630.10">
    <property type="entry name" value="Zn peptidases"/>
    <property type="match status" value="1"/>
</dbReference>
<protein>
    <recommendedName>
        <fullName evidence="12">Peptidase M14 domain-containing protein</fullName>
    </recommendedName>
</protein>
<keyword evidence="3" id="KW-0121">Carboxypeptidase</keyword>
<organism evidence="13 14">
    <name type="scientific">Pomacea canaliculata</name>
    <name type="common">Golden apple snail</name>
    <dbReference type="NCBI Taxonomy" id="400727"/>
    <lineage>
        <taxon>Eukaryota</taxon>
        <taxon>Metazoa</taxon>
        <taxon>Spiralia</taxon>
        <taxon>Lophotrochozoa</taxon>
        <taxon>Mollusca</taxon>
        <taxon>Gastropoda</taxon>
        <taxon>Caenogastropoda</taxon>
        <taxon>Architaenioglossa</taxon>
        <taxon>Ampullarioidea</taxon>
        <taxon>Ampullariidae</taxon>
        <taxon>Pomacea</taxon>
    </lineage>
</organism>
<evidence type="ECO:0000256" key="4">
    <source>
        <dbReference type="ARBA" id="ARBA00022670"/>
    </source>
</evidence>
<dbReference type="PRINTS" id="PR00765">
    <property type="entry name" value="CRBOXYPTASEA"/>
</dbReference>
<feature type="domain" description="Peptidase M14" evidence="12">
    <location>
        <begin position="236"/>
        <end position="541"/>
    </location>
</feature>
<dbReference type="GO" id="GO:0008270">
    <property type="term" value="F:zinc ion binding"/>
    <property type="evidence" value="ECO:0007669"/>
    <property type="project" value="InterPro"/>
</dbReference>
<dbReference type="FunFam" id="3.40.630.10:FF:000084">
    <property type="entry name" value="Carboxypeptidase B2"/>
    <property type="match status" value="1"/>
</dbReference>
<evidence type="ECO:0000313" key="13">
    <source>
        <dbReference type="EMBL" id="PVD36883.1"/>
    </source>
</evidence>
<keyword evidence="10" id="KW-1015">Disulfide bond</keyword>
<evidence type="ECO:0000313" key="14">
    <source>
        <dbReference type="Proteomes" id="UP000245119"/>
    </source>
</evidence>
<keyword evidence="6" id="KW-0732">Signal</keyword>
<keyword evidence="7" id="KW-0378">Hydrolase</keyword>